<name>A0A4V3A0D1_9SPHI</name>
<dbReference type="AlphaFoldDB" id="A0A4V3A0D1"/>
<organism evidence="2 3">
    <name type="scientific">Pedobacter changchengzhani</name>
    <dbReference type="NCBI Taxonomy" id="2529274"/>
    <lineage>
        <taxon>Bacteria</taxon>
        <taxon>Pseudomonadati</taxon>
        <taxon>Bacteroidota</taxon>
        <taxon>Sphingobacteriia</taxon>
        <taxon>Sphingobacteriales</taxon>
        <taxon>Sphingobacteriaceae</taxon>
        <taxon>Pedobacter</taxon>
    </lineage>
</organism>
<reference evidence="2 3" key="1">
    <citation type="submission" date="2019-02" db="EMBL/GenBank/DDBJ databases">
        <title>Pedobacter sp. nov., a novel speices isolated from soil of pinguins habitat in Antarcitica.</title>
        <authorList>
            <person name="He R.-H."/>
        </authorList>
    </citation>
    <scope>NUCLEOTIDE SEQUENCE [LARGE SCALE GENOMIC DNA]</scope>
    <source>
        <strain evidence="2 3">E01020</strain>
    </source>
</reference>
<dbReference type="InterPro" id="IPR025366">
    <property type="entry name" value="DUF4270"/>
</dbReference>
<dbReference type="Pfam" id="PF14092">
    <property type="entry name" value="DUF4270"/>
    <property type="match status" value="1"/>
</dbReference>
<proteinExistence type="predicted"/>
<evidence type="ECO:0000313" key="3">
    <source>
        <dbReference type="Proteomes" id="UP000295668"/>
    </source>
</evidence>
<dbReference type="OrthoDB" id="1466062at2"/>
<keyword evidence="1" id="KW-0732">Signal</keyword>
<dbReference type="RefSeq" id="WP_133261255.1">
    <property type="nucleotide sequence ID" value="NZ_SJCY01000002.1"/>
</dbReference>
<dbReference type="PROSITE" id="PS51257">
    <property type="entry name" value="PROKAR_LIPOPROTEIN"/>
    <property type="match status" value="1"/>
</dbReference>
<evidence type="ECO:0000313" key="2">
    <source>
        <dbReference type="EMBL" id="TDG37163.1"/>
    </source>
</evidence>
<evidence type="ECO:0000256" key="1">
    <source>
        <dbReference type="SAM" id="SignalP"/>
    </source>
</evidence>
<sequence>MKFTKLDLLTMLIGLFLFASCKNQETIGLDIDLNSQIQGTLVNTEAVVSQTVKEADIFTTGLTGHPLGYMVDPIFGKTESSVAMTVAPNSLGYDFGTSPVLDSAVLVLNLAPQFYGDTVNSTYSIDVYQLTNQITQFKSNSIQPHNNTVLGSFTKKIFPNTPTQVFDIIAGKPDTLKKVPAQIRISLDKTFIQNTILSRSTTDFSSNAKFAEYFKGLYAEINKTNSTISTTNGGGIAFVNFAGTSSYLQLVYKKTNTTSGKDTVSVNFPININTGPVAANIKHDYSGTDIETQLNNPTPATPYNVTYVQSLVGVKTKLTFPNLANFTTDYGKAVINKAELVVDLSAGTYGAPFFAPDRLSLYRFDIAEQPQNVPDHNQPTQTNRGDFRALADPIFGGYYDSLNNRYIFVITSYVQDLIDKKLIDYGTFIAPTPLSQFQITPTASVASRAVIGTFLNSNNRVKLNIYYTKIK</sequence>
<comment type="caution">
    <text evidence="2">The sequence shown here is derived from an EMBL/GenBank/DDBJ whole genome shotgun (WGS) entry which is preliminary data.</text>
</comment>
<feature type="signal peptide" evidence="1">
    <location>
        <begin position="1"/>
        <end position="21"/>
    </location>
</feature>
<keyword evidence="3" id="KW-1185">Reference proteome</keyword>
<gene>
    <name evidence="2" type="ORF">EZJ43_03325</name>
</gene>
<dbReference type="Proteomes" id="UP000295668">
    <property type="component" value="Unassembled WGS sequence"/>
</dbReference>
<feature type="chain" id="PRO_5020849230" evidence="1">
    <location>
        <begin position="22"/>
        <end position="471"/>
    </location>
</feature>
<accession>A0A4V3A0D1</accession>
<protein>
    <submittedName>
        <fullName evidence="2">DUF4270 family protein</fullName>
    </submittedName>
</protein>
<dbReference type="EMBL" id="SJCY01000002">
    <property type="protein sequence ID" value="TDG37163.1"/>
    <property type="molecule type" value="Genomic_DNA"/>
</dbReference>